<keyword evidence="5" id="KW-1015">Disulfide bond</keyword>
<dbReference type="InterPro" id="IPR046338">
    <property type="entry name" value="GAIN_dom_sf"/>
</dbReference>
<sequence>MLIPVFRNEWDTEGCRVESGNDTYTLCVCDHLTNFALLMDYQGLLDDVDQRPFHYITLVGCILSIISLSICVVVFSCYRSPTAGSADMLISYLFLSPSPLLSETPSIVPHSSPRPSAFCLSIGYVLSDSEALALPKCRTFIMPWSPLNENAFC</sequence>
<evidence type="ECO:0000313" key="8">
    <source>
        <dbReference type="EMBL" id="GBN72848.1"/>
    </source>
</evidence>
<evidence type="ECO:0000256" key="1">
    <source>
        <dbReference type="ARBA" id="ARBA00004370"/>
    </source>
</evidence>
<dbReference type="GO" id="GO:0005886">
    <property type="term" value="C:plasma membrane"/>
    <property type="evidence" value="ECO:0007669"/>
    <property type="project" value="TreeGrafter"/>
</dbReference>
<organism evidence="8 9">
    <name type="scientific">Araneus ventricosus</name>
    <name type="common">Orbweaver spider</name>
    <name type="synonym">Epeira ventricosa</name>
    <dbReference type="NCBI Taxonomy" id="182803"/>
    <lineage>
        <taxon>Eukaryota</taxon>
        <taxon>Metazoa</taxon>
        <taxon>Ecdysozoa</taxon>
        <taxon>Arthropoda</taxon>
        <taxon>Chelicerata</taxon>
        <taxon>Arachnida</taxon>
        <taxon>Araneae</taxon>
        <taxon>Araneomorphae</taxon>
        <taxon>Entelegynae</taxon>
        <taxon>Araneoidea</taxon>
        <taxon>Araneidae</taxon>
        <taxon>Araneus</taxon>
    </lineage>
</organism>
<dbReference type="AlphaFoldDB" id="A0A4Y2RAS9"/>
<dbReference type="Proteomes" id="UP000499080">
    <property type="component" value="Unassembled WGS sequence"/>
</dbReference>
<feature type="domain" description="GAIN-B" evidence="7">
    <location>
        <begin position="1"/>
        <end position="45"/>
    </location>
</feature>
<accession>A0A4Y2RAS9</accession>
<keyword evidence="2 6" id="KW-0812">Transmembrane</keyword>
<evidence type="ECO:0000256" key="2">
    <source>
        <dbReference type="ARBA" id="ARBA00022692"/>
    </source>
</evidence>
<reference evidence="8 9" key="1">
    <citation type="journal article" date="2019" name="Sci. Rep.">
        <title>Orb-weaving spider Araneus ventricosus genome elucidates the spidroin gene catalogue.</title>
        <authorList>
            <person name="Kono N."/>
            <person name="Nakamura H."/>
            <person name="Ohtoshi R."/>
            <person name="Moran D.A.P."/>
            <person name="Shinohara A."/>
            <person name="Yoshida Y."/>
            <person name="Fujiwara M."/>
            <person name="Mori M."/>
            <person name="Tomita M."/>
            <person name="Arakawa K."/>
        </authorList>
    </citation>
    <scope>NUCLEOTIDE SEQUENCE [LARGE SCALE GENOMIC DNA]</scope>
</reference>
<gene>
    <name evidence="8" type="ORF">AVEN_72701_1</name>
</gene>
<evidence type="ECO:0000313" key="9">
    <source>
        <dbReference type="Proteomes" id="UP000499080"/>
    </source>
</evidence>
<dbReference type="InterPro" id="IPR057244">
    <property type="entry name" value="GAIN_B"/>
</dbReference>
<evidence type="ECO:0000256" key="6">
    <source>
        <dbReference type="SAM" id="Phobius"/>
    </source>
</evidence>
<dbReference type="SMART" id="SM00303">
    <property type="entry name" value="GPS"/>
    <property type="match status" value="1"/>
</dbReference>
<evidence type="ECO:0000256" key="3">
    <source>
        <dbReference type="ARBA" id="ARBA00022989"/>
    </source>
</evidence>
<keyword evidence="9" id="KW-1185">Reference proteome</keyword>
<feature type="transmembrane region" description="Helical" evidence="6">
    <location>
        <begin position="53"/>
        <end position="78"/>
    </location>
</feature>
<comment type="caution">
    <text evidence="8">The sequence shown here is derived from an EMBL/GenBank/DDBJ whole genome shotgun (WGS) entry which is preliminary data.</text>
</comment>
<protein>
    <recommendedName>
        <fullName evidence="7">GAIN-B domain-containing protein</fullName>
    </recommendedName>
</protein>
<dbReference type="PANTHER" id="PTHR12011">
    <property type="entry name" value="ADHESION G-PROTEIN COUPLED RECEPTOR"/>
    <property type="match status" value="1"/>
</dbReference>
<dbReference type="EMBL" id="BGPR01016399">
    <property type="protein sequence ID" value="GBN72848.1"/>
    <property type="molecule type" value="Genomic_DNA"/>
</dbReference>
<dbReference type="Gene3D" id="1.20.1070.10">
    <property type="entry name" value="Rhodopsin 7-helix transmembrane proteins"/>
    <property type="match status" value="1"/>
</dbReference>
<evidence type="ECO:0000256" key="4">
    <source>
        <dbReference type="ARBA" id="ARBA00023136"/>
    </source>
</evidence>
<evidence type="ECO:0000256" key="5">
    <source>
        <dbReference type="ARBA" id="ARBA00023157"/>
    </source>
</evidence>
<dbReference type="InterPro" id="IPR000203">
    <property type="entry name" value="GPS"/>
</dbReference>
<evidence type="ECO:0000259" key="7">
    <source>
        <dbReference type="PROSITE" id="PS50221"/>
    </source>
</evidence>
<dbReference type="PROSITE" id="PS50221">
    <property type="entry name" value="GAIN_B"/>
    <property type="match status" value="1"/>
</dbReference>
<comment type="subcellular location">
    <subcellularLocation>
        <location evidence="1">Membrane</location>
    </subcellularLocation>
</comment>
<keyword evidence="3 6" id="KW-1133">Transmembrane helix</keyword>
<dbReference type="PANTHER" id="PTHR12011:SF347">
    <property type="entry name" value="FI21270P1-RELATED"/>
    <property type="match status" value="1"/>
</dbReference>
<dbReference type="OrthoDB" id="6437696at2759"/>
<name>A0A4Y2RAS9_ARAVE</name>
<dbReference type="Pfam" id="PF01825">
    <property type="entry name" value="GPS"/>
    <property type="match status" value="1"/>
</dbReference>
<keyword evidence="4 6" id="KW-0472">Membrane</keyword>
<dbReference type="Gene3D" id="2.60.220.50">
    <property type="match status" value="1"/>
</dbReference>
<proteinExistence type="predicted"/>